<reference evidence="2" key="1">
    <citation type="journal article" date="2021" name="Genome Biol. Evol.">
        <title>A High-Quality Reference Genome for a Parasitic Bivalve with Doubly Uniparental Inheritance (Bivalvia: Unionida).</title>
        <authorList>
            <person name="Smith C.H."/>
        </authorList>
    </citation>
    <scope>NUCLEOTIDE SEQUENCE</scope>
    <source>
        <strain evidence="2">CHS0354</strain>
    </source>
</reference>
<accession>A0AAE0WED8</accession>
<keyword evidence="1" id="KW-1133">Transmembrane helix</keyword>
<organism evidence="2 3">
    <name type="scientific">Potamilus streckersoni</name>
    <dbReference type="NCBI Taxonomy" id="2493646"/>
    <lineage>
        <taxon>Eukaryota</taxon>
        <taxon>Metazoa</taxon>
        <taxon>Spiralia</taxon>
        <taxon>Lophotrochozoa</taxon>
        <taxon>Mollusca</taxon>
        <taxon>Bivalvia</taxon>
        <taxon>Autobranchia</taxon>
        <taxon>Heteroconchia</taxon>
        <taxon>Palaeoheterodonta</taxon>
        <taxon>Unionida</taxon>
        <taxon>Unionoidea</taxon>
        <taxon>Unionidae</taxon>
        <taxon>Ambleminae</taxon>
        <taxon>Lampsilini</taxon>
        <taxon>Potamilus</taxon>
    </lineage>
</organism>
<keyword evidence="1" id="KW-0472">Membrane</keyword>
<dbReference type="EMBL" id="JAEAOA010000614">
    <property type="protein sequence ID" value="KAK3611144.1"/>
    <property type="molecule type" value="Genomic_DNA"/>
</dbReference>
<evidence type="ECO:0000256" key="1">
    <source>
        <dbReference type="SAM" id="Phobius"/>
    </source>
</evidence>
<keyword evidence="3" id="KW-1185">Reference proteome</keyword>
<evidence type="ECO:0000313" key="2">
    <source>
        <dbReference type="EMBL" id="KAK3611144.1"/>
    </source>
</evidence>
<reference evidence="2" key="2">
    <citation type="journal article" date="2021" name="Genome Biol. Evol.">
        <title>Developing a high-quality reference genome for a parasitic bivalve with doubly uniparental inheritance (Bivalvia: Unionida).</title>
        <authorList>
            <person name="Smith C.H."/>
        </authorList>
    </citation>
    <scope>NUCLEOTIDE SEQUENCE</scope>
    <source>
        <strain evidence="2">CHS0354</strain>
        <tissue evidence="2">Mantle</tissue>
    </source>
</reference>
<dbReference type="Proteomes" id="UP001195483">
    <property type="component" value="Unassembled WGS sequence"/>
</dbReference>
<gene>
    <name evidence="2" type="ORF">CHS0354_009609</name>
</gene>
<name>A0AAE0WED8_9BIVA</name>
<evidence type="ECO:0000313" key="3">
    <source>
        <dbReference type="Proteomes" id="UP001195483"/>
    </source>
</evidence>
<dbReference type="AlphaFoldDB" id="A0AAE0WED8"/>
<reference evidence="2" key="3">
    <citation type="submission" date="2023-05" db="EMBL/GenBank/DDBJ databases">
        <authorList>
            <person name="Smith C.H."/>
        </authorList>
    </citation>
    <scope>NUCLEOTIDE SEQUENCE</scope>
    <source>
        <strain evidence="2">CHS0354</strain>
        <tissue evidence="2">Mantle</tissue>
    </source>
</reference>
<keyword evidence="1" id="KW-0812">Transmembrane</keyword>
<feature type="transmembrane region" description="Helical" evidence="1">
    <location>
        <begin position="366"/>
        <end position="389"/>
    </location>
</feature>
<sequence>MALIQKHDMRWLHVVSVLLLVILYSIDVYAITQDASYHCEVNPSDSSQIIFKFRLLKNDDTVAAIKMYNASKTSSFDRATDEQIPSECTKLDDSVNKTTDPINHNIFFNPSNAMPCGMSKEGNVVKAVYRTEAIIDTDSAIDKFYLCQCDITTALQHIVDNTVQVSDIQYKKISNARSAALEIYDSSDALVTSSATKNLGDIIYFRVTYSRNVTTEKVFPIRAYVDELDIASVSTFTDSVKLIDNGCPTSDGTSLAGNGFGTFSNNPVRSTGNNWVLETPKFQTFSKEDHVVGIRENYFRARLGYCFLTSDPNCLSPSCPARKKRDVDETVVCNDYMQTILVVKERDFEDNPGPSVEPDCSKSVPFILIVTLMLIILVTEVTVTGAMSFKIIRKYKVAY</sequence>
<protein>
    <submittedName>
        <fullName evidence="2">Uncharacterized protein</fullName>
    </submittedName>
</protein>
<comment type="caution">
    <text evidence="2">The sequence shown here is derived from an EMBL/GenBank/DDBJ whole genome shotgun (WGS) entry which is preliminary data.</text>
</comment>
<proteinExistence type="predicted"/>